<dbReference type="PANTHER" id="PTHR37422:SF17">
    <property type="entry name" value="O-ANTIGEN LIGASE"/>
    <property type="match status" value="1"/>
</dbReference>
<evidence type="ECO:0000313" key="7">
    <source>
        <dbReference type="EMBL" id="RHZ98133.1"/>
    </source>
</evidence>
<dbReference type="PANTHER" id="PTHR37422">
    <property type="entry name" value="TEICHURONIC ACID BIOSYNTHESIS PROTEIN TUAE"/>
    <property type="match status" value="1"/>
</dbReference>
<evidence type="ECO:0000256" key="2">
    <source>
        <dbReference type="ARBA" id="ARBA00022692"/>
    </source>
</evidence>
<keyword evidence="7" id="KW-0436">Ligase</keyword>
<comment type="subcellular location">
    <subcellularLocation>
        <location evidence="1">Membrane</location>
        <topology evidence="1">Multi-pass membrane protein</topology>
    </subcellularLocation>
</comment>
<comment type="caution">
    <text evidence="7">The sequence shown here is derived from an EMBL/GenBank/DDBJ whole genome shotgun (WGS) entry which is preliminary data.</text>
</comment>
<dbReference type="Pfam" id="PF04932">
    <property type="entry name" value="Wzy_C"/>
    <property type="match status" value="1"/>
</dbReference>
<evidence type="ECO:0000256" key="1">
    <source>
        <dbReference type="ARBA" id="ARBA00004141"/>
    </source>
</evidence>
<feature type="transmembrane region" description="Helical" evidence="5">
    <location>
        <begin position="116"/>
        <end position="135"/>
    </location>
</feature>
<feature type="transmembrane region" description="Helical" evidence="5">
    <location>
        <begin position="329"/>
        <end position="353"/>
    </location>
</feature>
<feature type="transmembrane region" description="Helical" evidence="5">
    <location>
        <begin position="178"/>
        <end position="197"/>
    </location>
</feature>
<evidence type="ECO:0000256" key="3">
    <source>
        <dbReference type="ARBA" id="ARBA00022989"/>
    </source>
</evidence>
<keyword evidence="2 5" id="KW-0812">Transmembrane</keyword>
<organism evidence="7 8">
    <name type="scientific">Cereibacter sphaeroides</name>
    <name type="common">Rhodobacter sphaeroides</name>
    <dbReference type="NCBI Taxonomy" id="1063"/>
    <lineage>
        <taxon>Bacteria</taxon>
        <taxon>Pseudomonadati</taxon>
        <taxon>Pseudomonadota</taxon>
        <taxon>Alphaproteobacteria</taxon>
        <taxon>Rhodobacterales</taxon>
        <taxon>Paracoccaceae</taxon>
        <taxon>Cereibacter</taxon>
    </lineage>
</organism>
<keyword evidence="3 5" id="KW-1133">Transmembrane helix</keyword>
<gene>
    <name evidence="7" type="ORF">D1114_02650</name>
</gene>
<feature type="transmembrane region" description="Helical" evidence="5">
    <location>
        <begin position="228"/>
        <end position="248"/>
    </location>
</feature>
<dbReference type="RefSeq" id="WP_118999240.1">
    <property type="nucleotide sequence ID" value="NZ_QWGP01000002.1"/>
</dbReference>
<keyword evidence="4 5" id="KW-0472">Membrane</keyword>
<proteinExistence type="predicted"/>
<feature type="domain" description="O-antigen ligase-related" evidence="6">
    <location>
        <begin position="186"/>
        <end position="336"/>
    </location>
</feature>
<sequence>MTAVRPRPPRSAGVFIDVCPTAVLAFLTILSLLLVQWVGSIAAAGFLASGCLLVVRRPQTALLEIRRYWMIFALAGWCLFTVLWSQYASLSLRYGIQLWVTFAIAVAIANRLSPLTFLRILFSAHLLAAVLSVLFGRVRSDGNGWLGIFGSKNAFSLPMSTLMLCAFAIMLDRNQPRSWRLVATGAFLLGTFLLIQAQSAGQLLATGAALAFALPFFLGRWLTVTQRLLLAGFTLGLGIVVTILLVALQDEVMALILETTGKDATLTGRTELWALAFREIVQHPFTGVGFQAYWVPGNPGAEAMWSEFGIEGKRGFHFHNTFISNAVEIGAIGVAMQAAALFGALGLAVLWAFREPRAESIFLTALMMRSAVLSMSEVVGYTQFDLMTLMLVAALVYGVRRMREARLPVGTPVRRNVRLPSDGPPTAAA</sequence>
<evidence type="ECO:0000259" key="6">
    <source>
        <dbReference type="Pfam" id="PF04932"/>
    </source>
</evidence>
<accession>A0AAX1UQX7</accession>
<dbReference type="InterPro" id="IPR051533">
    <property type="entry name" value="WaaL-like"/>
</dbReference>
<dbReference type="EMBL" id="QWGP01000002">
    <property type="protein sequence ID" value="RHZ98133.1"/>
    <property type="molecule type" value="Genomic_DNA"/>
</dbReference>
<feature type="transmembrane region" description="Helical" evidence="5">
    <location>
        <begin position="382"/>
        <end position="399"/>
    </location>
</feature>
<dbReference type="AlphaFoldDB" id="A0AAX1UQX7"/>
<feature type="transmembrane region" description="Helical" evidence="5">
    <location>
        <begin position="91"/>
        <end position="109"/>
    </location>
</feature>
<dbReference type="GO" id="GO:0016874">
    <property type="term" value="F:ligase activity"/>
    <property type="evidence" value="ECO:0007669"/>
    <property type="project" value="UniProtKB-KW"/>
</dbReference>
<feature type="transmembrane region" description="Helical" evidence="5">
    <location>
        <begin position="67"/>
        <end position="85"/>
    </location>
</feature>
<feature type="transmembrane region" description="Helical" evidence="5">
    <location>
        <begin position="203"/>
        <end position="221"/>
    </location>
</feature>
<feature type="transmembrane region" description="Helical" evidence="5">
    <location>
        <begin position="155"/>
        <end position="171"/>
    </location>
</feature>
<feature type="transmembrane region" description="Helical" evidence="5">
    <location>
        <begin position="37"/>
        <end position="55"/>
    </location>
</feature>
<protein>
    <submittedName>
        <fullName evidence="7">O-antigen ligase family protein</fullName>
    </submittedName>
</protein>
<evidence type="ECO:0000313" key="8">
    <source>
        <dbReference type="Proteomes" id="UP000266305"/>
    </source>
</evidence>
<name>A0AAX1UQX7_CERSP</name>
<evidence type="ECO:0000256" key="4">
    <source>
        <dbReference type="ARBA" id="ARBA00023136"/>
    </source>
</evidence>
<dbReference type="InterPro" id="IPR007016">
    <property type="entry name" value="O-antigen_ligase-rel_domated"/>
</dbReference>
<dbReference type="GO" id="GO:0016020">
    <property type="term" value="C:membrane"/>
    <property type="evidence" value="ECO:0007669"/>
    <property type="project" value="UniProtKB-SubCell"/>
</dbReference>
<dbReference type="Proteomes" id="UP000266305">
    <property type="component" value="Unassembled WGS sequence"/>
</dbReference>
<feature type="transmembrane region" description="Helical" evidence="5">
    <location>
        <begin position="12"/>
        <end position="31"/>
    </location>
</feature>
<evidence type="ECO:0000256" key="5">
    <source>
        <dbReference type="SAM" id="Phobius"/>
    </source>
</evidence>
<reference evidence="7 8" key="1">
    <citation type="submission" date="2018-08" db="EMBL/GenBank/DDBJ databases">
        <title>Draft genome sequence of Rhodobacter sphaeroides FY.</title>
        <authorList>
            <person name="Rayyan A."/>
            <person name="Meyer T.E."/>
            <person name="Kyndt J.A."/>
        </authorList>
    </citation>
    <scope>NUCLEOTIDE SEQUENCE [LARGE SCALE GENOMIC DNA]</scope>
    <source>
        <strain evidence="7 8">FY</strain>
    </source>
</reference>